<reference evidence="2 3" key="1">
    <citation type="submission" date="2020-08" db="EMBL/GenBank/DDBJ databases">
        <title>Sequencing the genomes of 1000 actinobacteria strains.</title>
        <authorList>
            <person name="Klenk H.-P."/>
        </authorList>
    </citation>
    <scope>NUCLEOTIDE SEQUENCE [LARGE SCALE GENOMIC DNA]</scope>
    <source>
        <strain evidence="2 3">DSM 102030</strain>
    </source>
</reference>
<accession>A0A7W7REL5</accession>
<protein>
    <submittedName>
        <fullName evidence="2">Uncharacterized protein</fullName>
    </submittedName>
</protein>
<evidence type="ECO:0000256" key="1">
    <source>
        <dbReference type="SAM" id="MobiDB-lite"/>
    </source>
</evidence>
<dbReference type="EMBL" id="JACHJT010000001">
    <property type="protein sequence ID" value="MBB4930531.1"/>
    <property type="molecule type" value="Genomic_DNA"/>
</dbReference>
<feature type="region of interest" description="Disordered" evidence="1">
    <location>
        <begin position="167"/>
        <end position="198"/>
    </location>
</feature>
<evidence type="ECO:0000313" key="3">
    <source>
        <dbReference type="Proteomes" id="UP000523007"/>
    </source>
</evidence>
<gene>
    <name evidence="2" type="ORF">F4561_001351</name>
</gene>
<dbReference type="RefSeq" id="WP_184575799.1">
    <property type="nucleotide sequence ID" value="NZ_JACHJT010000001.1"/>
</dbReference>
<dbReference type="Proteomes" id="UP000523007">
    <property type="component" value="Unassembled WGS sequence"/>
</dbReference>
<dbReference type="AlphaFoldDB" id="A0A7W7REL5"/>
<keyword evidence="3" id="KW-1185">Reference proteome</keyword>
<organism evidence="2 3">
    <name type="scientific">Lipingzhangella halophila</name>
    <dbReference type="NCBI Taxonomy" id="1783352"/>
    <lineage>
        <taxon>Bacteria</taxon>
        <taxon>Bacillati</taxon>
        <taxon>Actinomycetota</taxon>
        <taxon>Actinomycetes</taxon>
        <taxon>Streptosporangiales</taxon>
        <taxon>Nocardiopsidaceae</taxon>
        <taxon>Lipingzhangella</taxon>
    </lineage>
</organism>
<proteinExistence type="predicted"/>
<name>A0A7W7REL5_9ACTN</name>
<sequence length="198" mass="22188">MGACRRIAEFLLTLDATSTGSRYLPDPQRDTNRIHAIVERSRHRGHRLISTDEIWQELHDGLWGLHARPVGLNADSIAQRGWIYERLLELVSEERLVEDPDYGGPYGQFWHTSTSIARVINASGNFREAIALTRDQLQHYGDDELLDAVREAEHVMVRLKATAQDYSRDTGIGPRGRADLSGPRSHPPRVAGDVSSAA</sequence>
<evidence type="ECO:0000313" key="2">
    <source>
        <dbReference type="EMBL" id="MBB4930531.1"/>
    </source>
</evidence>
<comment type="caution">
    <text evidence="2">The sequence shown here is derived from an EMBL/GenBank/DDBJ whole genome shotgun (WGS) entry which is preliminary data.</text>
</comment>